<evidence type="ECO:0000313" key="1">
    <source>
        <dbReference type="EMBL" id="OWP83550.1"/>
    </source>
</evidence>
<dbReference type="EMBL" id="MTCZ01000103">
    <property type="protein sequence ID" value="OWP83550.1"/>
    <property type="molecule type" value="Genomic_DNA"/>
</dbReference>
<gene>
    <name evidence="1" type="ORF">BWK59_09920</name>
</gene>
<dbReference type="AlphaFoldDB" id="A0A2D0AIH2"/>
<comment type="caution">
    <text evidence="1">The sequence shown here is derived from an EMBL/GenBank/DDBJ whole genome shotgun (WGS) entry which is preliminary data.</text>
</comment>
<dbReference type="SUPFAM" id="SSF110296">
    <property type="entry name" value="Oligoxyloglucan reducing end-specific cellobiohydrolase"/>
    <property type="match status" value="1"/>
</dbReference>
<reference evidence="1 2" key="1">
    <citation type="journal article" date="2017" name="Infect. Genet. Evol.">
        <title>Comparative genome analysis of fish pathogen Flavobacterium columnare reveals extensive sequence diversity within the species.</title>
        <authorList>
            <person name="Kayansamruaj P."/>
            <person name="Dong H.T."/>
            <person name="Hirono I."/>
            <person name="Kondo H."/>
            <person name="Senapin S."/>
            <person name="Rodkhum C."/>
        </authorList>
    </citation>
    <scope>NUCLEOTIDE SEQUENCE [LARGE SCALE GENOMIC DNA]</scope>
    <source>
        <strain evidence="1 2">1215</strain>
    </source>
</reference>
<protein>
    <submittedName>
        <fullName evidence="1">Oxidoreductase</fullName>
    </submittedName>
</protein>
<dbReference type="PROSITE" id="PS51257">
    <property type="entry name" value="PROKAR_LIPOPROTEIN"/>
    <property type="match status" value="1"/>
</dbReference>
<dbReference type="PANTHER" id="PTHR47199:SF2">
    <property type="entry name" value="PHOTOSYSTEM II STABILITY_ASSEMBLY FACTOR HCF136, CHLOROPLASTIC"/>
    <property type="match status" value="1"/>
</dbReference>
<accession>A0A2D0AIH2</accession>
<name>A0A2D0AIH2_9FLAO</name>
<organism evidence="1 2">
    <name type="scientific">Flavobacterium davisii</name>
    <dbReference type="NCBI Taxonomy" id="2906077"/>
    <lineage>
        <taxon>Bacteria</taxon>
        <taxon>Pseudomonadati</taxon>
        <taxon>Bacteroidota</taxon>
        <taxon>Flavobacteriia</taxon>
        <taxon>Flavobacteriales</taxon>
        <taxon>Flavobacteriaceae</taxon>
        <taxon>Flavobacterium</taxon>
    </lineage>
</organism>
<dbReference type="RefSeq" id="WP_088393471.1">
    <property type="nucleotide sequence ID" value="NZ_MTCZ01000103.1"/>
</dbReference>
<sequence>MKEIFITFVISFSLLACKTSQKNTLNFIDSIKIDTLLIEQMSSRALLIDKDHLWFGTNQGKFGCIHLKNKSTYISNVIEKNKKFDFRSIAQTNKDVFILSIANPAILYKINKKTKIIEKVYEEHHENVFYDAMLFINNKVGFAIGDPINGYPCIIKTENGGLSWKKIEAIHLPTFISGESFFAASNTNLNYKNGTLFMVSGGRSANLYTSMNKGLKWNKKPTPIIQGESMTGIFTSDFFNDKIGIIAGGNYENLNDNTQNKAITLDGGKSWQLLAQNEAFGYASCIQFVPNSKGKSLLATTATGVFYSQNRGKNWKKLLSDNDFIAFRFLNSKTAIASGKNKIVRFNLE</sequence>
<evidence type="ECO:0000313" key="2">
    <source>
        <dbReference type="Proteomes" id="UP000197768"/>
    </source>
</evidence>
<dbReference type="PANTHER" id="PTHR47199">
    <property type="entry name" value="PHOTOSYSTEM II STABILITY/ASSEMBLY FACTOR HCF136, CHLOROPLASTIC"/>
    <property type="match status" value="1"/>
</dbReference>
<dbReference type="InterPro" id="IPR015943">
    <property type="entry name" value="WD40/YVTN_repeat-like_dom_sf"/>
</dbReference>
<dbReference type="Gene3D" id="2.130.10.10">
    <property type="entry name" value="YVTN repeat-like/Quinoprotein amine dehydrogenase"/>
    <property type="match status" value="1"/>
</dbReference>
<proteinExistence type="predicted"/>
<dbReference type="Proteomes" id="UP000197768">
    <property type="component" value="Unassembled WGS sequence"/>
</dbReference>